<name>A0A6H5I5Q3_9HYME</name>
<feature type="domain" description="Integrase zinc-binding" evidence="2">
    <location>
        <begin position="24"/>
        <end position="60"/>
    </location>
</feature>
<dbReference type="Gene3D" id="1.10.340.70">
    <property type="match status" value="1"/>
</dbReference>
<dbReference type="Proteomes" id="UP000479190">
    <property type="component" value="Unassembled WGS sequence"/>
</dbReference>
<sequence>MCRQPSAQSFCDSTTTQPKPDTRGSDETHRALQRHFYWRGMQQDVRSHIRDCNLCGRVKKASSHPAPISSHTPTEPWKHVGMDLMGPIPHHSEATSVYPRHHRLVLAMGGDIPGASSRRHHDPGHLGEGNLPEMGISTSHPNRQWHAIFQ</sequence>
<proteinExistence type="predicted"/>
<dbReference type="InterPro" id="IPR041588">
    <property type="entry name" value="Integrase_H2C2"/>
</dbReference>
<reference evidence="3 4" key="1">
    <citation type="submission" date="2020-02" db="EMBL/GenBank/DDBJ databases">
        <authorList>
            <person name="Ferguson B K."/>
        </authorList>
    </citation>
    <scope>NUCLEOTIDE SEQUENCE [LARGE SCALE GENOMIC DNA]</scope>
</reference>
<evidence type="ECO:0000313" key="4">
    <source>
        <dbReference type="Proteomes" id="UP000479190"/>
    </source>
</evidence>
<feature type="compositionally biased region" description="Polar residues" evidence="1">
    <location>
        <begin position="1"/>
        <end position="19"/>
    </location>
</feature>
<gene>
    <name evidence="3" type="ORF">TBRA_LOCUS5185</name>
</gene>
<dbReference type="InterPro" id="IPR052160">
    <property type="entry name" value="Gypsy_RT_Integrase-like"/>
</dbReference>
<organism evidence="3 4">
    <name type="scientific">Trichogramma brassicae</name>
    <dbReference type="NCBI Taxonomy" id="86971"/>
    <lineage>
        <taxon>Eukaryota</taxon>
        <taxon>Metazoa</taxon>
        <taxon>Ecdysozoa</taxon>
        <taxon>Arthropoda</taxon>
        <taxon>Hexapoda</taxon>
        <taxon>Insecta</taxon>
        <taxon>Pterygota</taxon>
        <taxon>Neoptera</taxon>
        <taxon>Endopterygota</taxon>
        <taxon>Hymenoptera</taxon>
        <taxon>Apocrita</taxon>
        <taxon>Proctotrupomorpha</taxon>
        <taxon>Chalcidoidea</taxon>
        <taxon>Trichogrammatidae</taxon>
        <taxon>Trichogramma</taxon>
    </lineage>
</organism>
<feature type="region of interest" description="Disordered" evidence="1">
    <location>
        <begin position="1"/>
        <end position="28"/>
    </location>
</feature>
<dbReference type="AlphaFoldDB" id="A0A6H5I5Q3"/>
<keyword evidence="4" id="KW-1185">Reference proteome</keyword>
<evidence type="ECO:0000256" key="1">
    <source>
        <dbReference type="SAM" id="MobiDB-lite"/>
    </source>
</evidence>
<evidence type="ECO:0000313" key="3">
    <source>
        <dbReference type="EMBL" id="CAB0033268.1"/>
    </source>
</evidence>
<accession>A0A6H5I5Q3</accession>
<dbReference type="EMBL" id="CADCXV010000703">
    <property type="protein sequence ID" value="CAB0033268.1"/>
    <property type="molecule type" value="Genomic_DNA"/>
</dbReference>
<protein>
    <recommendedName>
        <fullName evidence="2">Integrase zinc-binding domain-containing protein</fullName>
    </recommendedName>
</protein>
<dbReference type="Pfam" id="PF17921">
    <property type="entry name" value="Integrase_H2C2"/>
    <property type="match status" value="1"/>
</dbReference>
<dbReference type="OrthoDB" id="6624493at2759"/>
<dbReference type="PANTHER" id="PTHR47266">
    <property type="entry name" value="ENDONUCLEASE-RELATED"/>
    <property type="match status" value="1"/>
</dbReference>
<feature type="region of interest" description="Disordered" evidence="1">
    <location>
        <begin position="114"/>
        <end position="150"/>
    </location>
</feature>
<evidence type="ECO:0000259" key="2">
    <source>
        <dbReference type="Pfam" id="PF17921"/>
    </source>
</evidence>